<keyword evidence="3" id="KW-1185">Reference proteome</keyword>
<reference evidence="2" key="1">
    <citation type="journal article" date="2017" name="Gigascience">
        <title>The genome draft of coconut (Cocos nucifera).</title>
        <authorList>
            <person name="Xiao Y."/>
            <person name="Xu P."/>
            <person name="Fan H."/>
            <person name="Baudouin L."/>
            <person name="Xia W."/>
            <person name="Bocs S."/>
            <person name="Xu J."/>
            <person name="Li Q."/>
            <person name="Guo A."/>
            <person name="Zhou L."/>
            <person name="Li J."/>
            <person name="Wu Y."/>
            <person name="Ma Z."/>
            <person name="Armero A."/>
            <person name="Issali A.E."/>
            <person name="Liu N."/>
            <person name="Peng M."/>
            <person name="Yang Y."/>
        </authorList>
    </citation>
    <scope>NUCLEOTIDE SEQUENCE</scope>
    <source>
        <tissue evidence="2">Spear leaf of Hainan Tall coconut</tissue>
    </source>
</reference>
<name>A0A8K0MUW5_COCNU</name>
<keyword evidence="1" id="KW-1133">Transmembrane helix</keyword>
<evidence type="ECO:0000313" key="3">
    <source>
        <dbReference type="Proteomes" id="UP000797356"/>
    </source>
</evidence>
<evidence type="ECO:0000313" key="2">
    <source>
        <dbReference type="EMBL" id="KAG1326998.1"/>
    </source>
</evidence>
<reference evidence="2" key="2">
    <citation type="submission" date="2019-07" db="EMBL/GenBank/DDBJ databases">
        <authorList>
            <person name="Yang Y."/>
            <person name="Bocs S."/>
            <person name="Baudouin L."/>
        </authorList>
    </citation>
    <scope>NUCLEOTIDE SEQUENCE</scope>
    <source>
        <tissue evidence="2">Spear leaf of Hainan Tall coconut</tissue>
    </source>
</reference>
<dbReference type="EMBL" id="CM017872">
    <property type="protein sequence ID" value="KAG1326998.1"/>
    <property type="molecule type" value="Genomic_DNA"/>
</dbReference>
<proteinExistence type="predicted"/>
<keyword evidence="1" id="KW-0812">Transmembrane</keyword>
<gene>
    <name evidence="2" type="ORF">COCNU_01G009320</name>
</gene>
<keyword evidence="1" id="KW-0472">Membrane</keyword>
<dbReference type="Proteomes" id="UP000797356">
    <property type="component" value="Chromosome 1"/>
</dbReference>
<organism evidence="2 3">
    <name type="scientific">Cocos nucifera</name>
    <name type="common">Coconut palm</name>
    <dbReference type="NCBI Taxonomy" id="13894"/>
    <lineage>
        <taxon>Eukaryota</taxon>
        <taxon>Viridiplantae</taxon>
        <taxon>Streptophyta</taxon>
        <taxon>Embryophyta</taxon>
        <taxon>Tracheophyta</taxon>
        <taxon>Spermatophyta</taxon>
        <taxon>Magnoliopsida</taxon>
        <taxon>Liliopsida</taxon>
        <taxon>Arecaceae</taxon>
        <taxon>Arecoideae</taxon>
        <taxon>Cocoseae</taxon>
        <taxon>Attaleinae</taxon>
        <taxon>Cocos</taxon>
    </lineage>
</organism>
<protein>
    <submittedName>
        <fullName evidence="2">Uncharacterized protein</fullName>
    </submittedName>
</protein>
<comment type="caution">
    <text evidence="2">The sequence shown here is derived from an EMBL/GenBank/DDBJ whole genome shotgun (WGS) entry which is preliminary data.</text>
</comment>
<feature type="transmembrane region" description="Helical" evidence="1">
    <location>
        <begin position="64"/>
        <end position="84"/>
    </location>
</feature>
<evidence type="ECO:0000256" key="1">
    <source>
        <dbReference type="SAM" id="Phobius"/>
    </source>
</evidence>
<sequence>MKEFSINKKFCGNRSPGCIGYVMVIRIQTSFTNALFCGAGRIEFGRLLIFTIRVSVRMMKSGNVFMNTFMINGVPFDLLITFLLRSLFL</sequence>
<accession>A0A8K0MUW5</accession>
<dbReference type="AlphaFoldDB" id="A0A8K0MUW5"/>